<keyword evidence="2 6" id="KW-0378">Hydrolase</keyword>
<dbReference type="PANTHER" id="PTHR24031">
    <property type="entry name" value="RNA HELICASE"/>
    <property type="match status" value="1"/>
</dbReference>
<evidence type="ECO:0000256" key="1">
    <source>
        <dbReference type="ARBA" id="ARBA00022741"/>
    </source>
</evidence>
<dbReference type="InterPro" id="IPR014001">
    <property type="entry name" value="Helicase_ATP-bd"/>
</dbReference>
<name>A0C5B0_PARTE</name>
<dbReference type="PROSITE" id="PS51194">
    <property type="entry name" value="HELICASE_CTER"/>
    <property type="match status" value="1"/>
</dbReference>
<dbReference type="OrthoDB" id="296272at2759"/>
<proteinExistence type="inferred from homology"/>
<dbReference type="PROSITE" id="PS51192">
    <property type="entry name" value="HELICASE_ATP_BIND_1"/>
    <property type="match status" value="1"/>
</dbReference>
<keyword evidence="3 6" id="KW-0347">Helicase</keyword>
<dbReference type="GeneID" id="5019159"/>
<dbReference type="SMART" id="SM00487">
    <property type="entry name" value="DEXDc"/>
    <property type="match status" value="1"/>
</dbReference>
<dbReference type="STRING" id="5888.A0C5B0"/>
<reference evidence="10 11" key="1">
    <citation type="journal article" date="2006" name="Nature">
        <title>Global trends of whole-genome duplications revealed by the ciliate Paramecium tetraurelia.</title>
        <authorList>
            <consortium name="Genoscope"/>
            <person name="Aury J.-M."/>
            <person name="Jaillon O."/>
            <person name="Duret L."/>
            <person name="Noel B."/>
            <person name="Jubin C."/>
            <person name="Porcel B.M."/>
            <person name="Segurens B."/>
            <person name="Daubin V."/>
            <person name="Anthouard V."/>
            <person name="Aiach N."/>
            <person name="Arnaiz O."/>
            <person name="Billaut A."/>
            <person name="Beisson J."/>
            <person name="Blanc I."/>
            <person name="Bouhouche K."/>
            <person name="Camara F."/>
            <person name="Duharcourt S."/>
            <person name="Guigo R."/>
            <person name="Gogendeau D."/>
            <person name="Katinka M."/>
            <person name="Keller A.-M."/>
            <person name="Kissmehl R."/>
            <person name="Klotz C."/>
            <person name="Koll F."/>
            <person name="Le Moue A."/>
            <person name="Lepere C."/>
            <person name="Malinsky S."/>
            <person name="Nowacki M."/>
            <person name="Nowak J.K."/>
            <person name="Plattner H."/>
            <person name="Poulain J."/>
            <person name="Ruiz F."/>
            <person name="Serrano V."/>
            <person name="Zagulski M."/>
            <person name="Dessen P."/>
            <person name="Betermier M."/>
            <person name="Weissenbach J."/>
            <person name="Scarpelli C."/>
            <person name="Schachter V."/>
            <person name="Sperling L."/>
            <person name="Meyer E."/>
            <person name="Cohen J."/>
            <person name="Wincker P."/>
        </authorList>
    </citation>
    <scope>NUCLEOTIDE SEQUENCE [LARGE SCALE GENOMIC DNA]</scope>
    <source>
        <strain evidence="10 11">Stock d4-2</strain>
    </source>
</reference>
<dbReference type="InterPro" id="IPR011545">
    <property type="entry name" value="DEAD/DEAH_box_helicase_dom"/>
</dbReference>
<keyword evidence="1 6" id="KW-0547">Nucleotide-binding</keyword>
<evidence type="ECO:0000313" key="10">
    <source>
        <dbReference type="EMBL" id="CAK65977.1"/>
    </source>
</evidence>
<evidence type="ECO:0000259" key="9">
    <source>
        <dbReference type="PROSITE" id="PS51194"/>
    </source>
</evidence>
<dbReference type="EC" id="3.6.4.13" evidence="7"/>
<dbReference type="EMBL" id="CT868041">
    <property type="protein sequence ID" value="CAK65977.1"/>
    <property type="molecule type" value="Genomic_DNA"/>
</dbReference>
<dbReference type="OMA" id="AKSKCHE"/>
<dbReference type="GO" id="GO:0003724">
    <property type="term" value="F:RNA helicase activity"/>
    <property type="evidence" value="ECO:0007669"/>
    <property type="project" value="UniProtKB-EC"/>
</dbReference>
<dbReference type="InterPro" id="IPR000629">
    <property type="entry name" value="RNA-helicase_DEAD-box_CS"/>
</dbReference>
<organism evidence="10 11">
    <name type="scientific">Paramecium tetraurelia</name>
    <dbReference type="NCBI Taxonomy" id="5888"/>
    <lineage>
        <taxon>Eukaryota</taxon>
        <taxon>Sar</taxon>
        <taxon>Alveolata</taxon>
        <taxon>Ciliophora</taxon>
        <taxon>Intramacronucleata</taxon>
        <taxon>Oligohymenophorea</taxon>
        <taxon>Peniculida</taxon>
        <taxon>Parameciidae</taxon>
        <taxon>Paramecium</taxon>
    </lineage>
</organism>
<evidence type="ECO:0000256" key="3">
    <source>
        <dbReference type="ARBA" id="ARBA00022806"/>
    </source>
</evidence>
<dbReference type="InParanoid" id="A0C5B0"/>
<dbReference type="eggNOG" id="KOG4284">
    <property type="taxonomic scope" value="Eukaryota"/>
</dbReference>
<dbReference type="Pfam" id="PF00271">
    <property type="entry name" value="Helicase_C"/>
    <property type="match status" value="1"/>
</dbReference>
<dbReference type="SUPFAM" id="SSF52540">
    <property type="entry name" value="P-loop containing nucleoside triphosphate hydrolases"/>
    <property type="match status" value="1"/>
</dbReference>
<evidence type="ECO:0000259" key="8">
    <source>
        <dbReference type="PROSITE" id="PS51192"/>
    </source>
</evidence>
<dbReference type="Gene3D" id="3.40.50.300">
    <property type="entry name" value="P-loop containing nucleotide triphosphate hydrolases"/>
    <property type="match status" value="2"/>
</dbReference>
<gene>
    <name evidence="10" type="ORF">GSPATT00006476001</name>
</gene>
<evidence type="ECO:0000256" key="7">
    <source>
        <dbReference type="RuleBase" id="RU365068"/>
    </source>
</evidence>
<evidence type="ECO:0000313" key="11">
    <source>
        <dbReference type="Proteomes" id="UP000000600"/>
    </source>
</evidence>
<comment type="catalytic activity">
    <reaction evidence="7">
        <text>ATP + H2O = ADP + phosphate + H(+)</text>
        <dbReference type="Rhea" id="RHEA:13065"/>
        <dbReference type="ChEBI" id="CHEBI:15377"/>
        <dbReference type="ChEBI" id="CHEBI:15378"/>
        <dbReference type="ChEBI" id="CHEBI:30616"/>
        <dbReference type="ChEBI" id="CHEBI:43474"/>
        <dbReference type="ChEBI" id="CHEBI:456216"/>
        <dbReference type="EC" id="3.6.4.13"/>
    </reaction>
</comment>
<evidence type="ECO:0000256" key="4">
    <source>
        <dbReference type="ARBA" id="ARBA00022840"/>
    </source>
</evidence>
<dbReference type="GO" id="GO:0005524">
    <property type="term" value="F:ATP binding"/>
    <property type="evidence" value="ECO:0007669"/>
    <property type="project" value="UniProtKB-UniRule"/>
</dbReference>
<dbReference type="GO" id="GO:0003723">
    <property type="term" value="F:RNA binding"/>
    <property type="evidence" value="ECO:0007669"/>
    <property type="project" value="UniProtKB-UniRule"/>
</dbReference>
<comment type="function">
    <text evidence="7">RNA helicase.</text>
</comment>
<dbReference type="GO" id="GO:0000463">
    <property type="term" value="P:maturation of LSU-rRNA from tricistronic rRNA transcript (SSU-rRNA, 5.8S rRNA, LSU-rRNA)"/>
    <property type="evidence" value="ECO:0000318"/>
    <property type="project" value="GO_Central"/>
</dbReference>
<dbReference type="GO" id="GO:0016787">
    <property type="term" value="F:hydrolase activity"/>
    <property type="evidence" value="ECO:0007669"/>
    <property type="project" value="UniProtKB-KW"/>
</dbReference>
<feature type="domain" description="Helicase C-terminal" evidence="9">
    <location>
        <begin position="289"/>
        <end position="462"/>
    </location>
</feature>
<feature type="domain" description="Helicase ATP-binding" evidence="8">
    <location>
        <begin position="62"/>
        <end position="248"/>
    </location>
</feature>
<keyword evidence="4 6" id="KW-0067">ATP-binding</keyword>
<comment type="domain">
    <text evidence="7">The Q motif is unique to and characteristic of the DEAD box family of RNA helicases and controls ATP binding and hydrolysis.</text>
</comment>
<dbReference type="GO" id="GO:0005730">
    <property type="term" value="C:nucleolus"/>
    <property type="evidence" value="ECO:0000318"/>
    <property type="project" value="GO_Central"/>
</dbReference>
<dbReference type="InterPro" id="IPR001650">
    <property type="entry name" value="Helicase_C-like"/>
</dbReference>
<accession>A0C5B0</accession>
<keyword evidence="5 7" id="KW-0694">RNA-binding</keyword>
<dbReference type="RefSeq" id="XP_001433374.1">
    <property type="nucleotide sequence ID" value="XM_001433337.1"/>
</dbReference>
<sequence>MQQIDNLEYVDQVNSWLDLSNLLIKLAPNQQKQFTKELRDKLKSGNYLKPAPIQKMVLPFLLQEKTEERFVYIKSPTGTGKTLAFILPIIFFFDQDYIQQYYQAQQDGPVQYYPYAIILVATHALLAQIQKDFIGATPDILLKQGFKVQHFDKGQDESIIMGHVICGVPQTILKLIQKKTINLKNVRFIVVDEADNTILNDKSQKVIQIISKFLESNNLRWKIISCGATMEVNELKSLFIKSLGEKKQGDEEFFKFKYFDFQITLDNIYHYYDGSTDREEDMLKKMVSVIKDTFTTFAEAQIMIFFNAKSKCHETKQLLMNDPQLKFLVEGNCLCEIIQDNIQDYGGAEEMRKAQQKIVDDFKNGVYKIMFCSDLMGRGMNFRKVRLVINYGAPRVKPDGEFDLRRYNQRVGRTGRMEDLGVALTLLKLSSKSLNSDIPEVKFTDFLQSEIPGLILKKYETTDFFKQLKEVYTKTQQKQK</sequence>
<evidence type="ECO:0000256" key="2">
    <source>
        <dbReference type="ARBA" id="ARBA00022801"/>
    </source>
</evidence>
<dbReference type="AlphaFoldDB" id="A0C5B0"/>
<evidence type="ECO:0000256" key="6">
    <source>
        <dbReference type="RuleBase" id="RU000492"/>
    </source>
</evidence>
<dbReference type="InterPro" id="IPR027417">
    <property type="entry name" value="P-loop_NTPase"/>
</dbReference>
<dbReference type="Proteomes" id="UP000000600">
    <property type="component" value="Unassembled WGS sequence"/>
</dbReference>
<dbReference type="SMART" id="SM00490">
    <property type="entry name" value="HELICc"/>
    <property type="match status" value="1"/>
</dbReference>
<dbReference type="PROSITE" id="PS00039">
    <property type="entry name" value="DEAD_ATP_HELICASE"/>
    <property type="match status" value="1"/>
</dbReference>
<keyword evidence="11" id="KW-1185">Reference proteome</keyword>
<evidence type="ECO:0000256" key="5">
    <source>
        <dbReference type="ARBA" id="ARBA00022884"/>
    </source>
</evidence>
<dbReference type="KEGG" id="ptm:GSPATT00006476001"/>
<protein>
    <recommendedName>
        <fullName evidence="7">ATP-dependent RNA helicase</fullName>
        <ecNumber evidence="7">3.6.4.13</ecNumber>
    </recommendedName>
</protein>
<dbReference type="HOGENOM" id="CLU_569206_0_0_1"/>
<comment type="similarity">
    <text evidence="6">Belongs to the DEAD box helicase family.</text>
</comment>
<dbReference type="Pfam" id="PF00270">
    <property type="entry name" value="DEAD"/>
    <property type="match status" value="1"/>
</dbReference>